<protein>
    <recommendedName>
        <fullName evidence="1">RNase H type-1 domain-containing protein</fullName>
    </recommendedName>
</protein>
<accession>A0A7J9F6I7</accession>
<evidence type="ECO:0000259" key="1">
    <source>
        <dbReference type="Pfam" id="PF13456"/>
    </source>
</evidence>
<reference evidence="2 3" key="1">
    <citation type="journal article" date="2019" name="Genome Biol. Evol.">
        <title>Insights into the evolution of the New World diploid cottons (Gossypium, subgenus Houzingenia) based on genome sequencing.</title>
        <authorList>
            <person name="Grover C.E."/>
            <person name="Arick M.A. 2nd"/>
            <person name="Thrash A."/>
            <person name="Conover J.L."/>
            <person name="Sanders W.S."/>
            <person name="Peterson D.G."/>
            <person name="Frelichowski J.E."/>
            <person name="Scheffler J.A."/>
            <person name="Scheffler B.E."/>
            <person name="Wendel J.F."/>
        </authorList>
    </citation>
    <scope>NUCLEOTIDE SEQUENCE [LARGE SCALE GENOMIC DNA]</scope>
    <source>
        <strain evidence="2">8</strain>
        <tissue evidence="2">Leaf</tissue>
    </source>
</reference>
<dbReference type="Pfam" id="PF13456">
    <property type="entry name" value="RVT_3"/>
    <property type="match status" value="1"/>
</dbReference>
<sequence length="159" mass="18403">MVNNRVPTPFAVEALVCLQAMKAGLDLGFKRVVMEVDTLSIMKKVKSNDKDKSVLSQYISDIKVLCKNYHRCWFRQTCRNGKKTAHAVAQEVVKINENTYLEGQLPRSVLKEAKTDVRELERRSFGNVNKNKKYLKKEERLVFAKARKKFLELKGQVRI</sequence>
<keyword evidence="3" id="KW-1185">Reference proteome</keyword>
<dbReference type="PANTHER" id="PTHR47074:SF61">
    <property type="entry name" value="RNASE H TYPE-1 DOMAIN-CONTAINING PROTEIN"/>
    <property type="match status" value="1"/>
</dbReference>
<organism evidence="2 3">
    <name type="scientific">Gossypium trilobum</name>
    <dbReference type="NCBI Taxonomy" id="34281"/>
    <lineage>
        <taxon>Eukaryota</taxon>
        <taxon>Viridiplantae</taxon>
        <taxon>Streptophyta</taxon>
        <taxon>Embryophyta</taxon>
        <taxon>Tracheophyta</taxon>
        <taxon>Spermatophyta</taxon>
        <taxon>Magnoliopsida</taxon>
        <taxon>eudicotyledons</taxon>
        <taxon>Gunneridae</taxon>
        <taxon>Pentapetalae</taxon>
        <taxon>rosids</taxon>
        <taxon>malvids</taxon>
        <taxon>Malvales</taxon>
        <taxon>Malvaceae</taxon>
        <taxon>Malvoideae</taxon>
        <taxon>Gossypium</taxon>
    </lineage>
</organism>
<dbReference type="InterPro" id="IPR002156">
    <property type="entry name" value="RNaseH_domain"/>
</dbReference>
<comment type="caution">
    <text evidence="2">The sequence shown here is derived from an EMBL/GenBank/DDBJ whole genome shotgun (WGS) entry which is preliminary data.</text>
</comment>
<dbReference type="GO" id="GO:0003676">
    <property type="term" value="F:nucleic acid binding"/>
    <property type="evidence" value="ECO:0007669"/>
    <property type="project" value="InterPro"/>
</dbReference>
<dbReference type="InterPro" id="IPR052929">
    <property type="entry name" value="RNase_H-like_EbsB-rel"/>
</dbReference>
<dbReference type="Proteomes" id="UP000593568">
    <property type="component" value="Unassembled WGS sequence"/>
</dbReference>
<dbReference type="Gene3D" id="3.30.420.10">
    <property type="entry name" value="Ribonuclease H-like superfamily/Ribonuclease H"/>
    <property type="match status" value="1"/>
</dbReference>
<dbReference type="EMBL" id="JABEZW010000011">
    <property type="protein sequence ID" value="MBA0780205.1"/>
    <property type="molecule type" value="Genomic_DNA"/>
</dbReference>
<dbReference type="InterPro" id="IPR036397">
    <property type="entry name" value="RNaseH_sf"/>
</dbReference>
<dbReference type="AlphaFoldDB" id="A0A7J9F6I7"/>
<dbReference type="PANTHER" id="PTHR47074">
    <property type="entry name" value="BNAC02G40300D PROTEIN"/>
    <property type="match status" value="1"/>
</dbReference>
<proteinExistence type="predicted"/>
<gene>
    <name evidence="2" type="ORF">Gotri_004337</name>
</gene>
<dbReference type="GO" id="GO:0004523">
    <property type="term" value="F:RNA-DNA hybrid ribonuclease activity"/>
    <property type="evidence" value="ECO:0007669"/>
    <property type="project" value="InterPro"/>
</dbReference>
<evidence type="ECO:0000313" key="3">
    <source>
        <dbReference type="Proteomes" id="UP000593568"/>
    </source>
</evidence>
<evidence type="ECO:0000313" key="2">
    <source>
        <dbReference type="EMBL" id="MBA0780205.1"/>
    </source>
</evidence>
<feature type="domain" description="RNase H type-1" evidence="1">
    <location>
        <begin position="8"/>
        <end position="91"/>
    </location>
</feature>
<name>A0A7J9F6I7_9ROSI</name>